<feature type="repeat" description="ANK" evidence="3">
    <location>
        <begin position="405"/>
        <end position="437"/>
    </location>
</feature>
<evidence type="ECO:0000256" key="1">
    <source>
        <dbReference type="ARBA" id="ARBA00022737"/>
    </source>
</evidence>
<evidence type="ECO:0000256" key="2">
    <source>
        <dbReference type="ARBA" id="ARBA00023043"/>
    </source>
</evidence>
<keyword evidence="5" id="KW-1185">Reference proteome</keyword>
<reference evidence="4" key="1">
    <citation type="journal article" date="2020" name="Stud. Mycol.">
        <title>101 Dothideomycetes genomes: a test case for predicting lifestyles and emergence of pathogens.</title>
        <authorList>
            <person name="Haridas S."/>
            <person name="Albert R."/>
            <person name="Binder M."/>
            <person name="Bloem J."/>
            <person name="Labutti K."/>
            <person name="Salamov A."/>
            <person name="Andreopoulos B."/>
            <person name="Baker S."/>
            <person name="Barry K."/>
            <person name="Bills G."/>
            <person name="Bluhm B."/>
            <person name="Cannon C."/>
            <person name="Castanera R."/>
            <person name="Culley D."/>
            <person name="Daum C."/>
            <person name="Ezra D."/>
            <person name="Gonzalez J."/>
            <person name="Henrissat B."/>
            <person name="Kuo A."/>
            <person name="Liang C."/>
            <person name="Lipzen A."/>
            <person name="Lutzoni F."/>
            <person name="Magnuson J."/>
            <person name="Mondo S."/>
            <person name="Nolan M."/>
            <person name="Ohm R."/>
            <person name="Pangilinan J."/>
            <person name="Park H.-J."/>
            <person name="Ramirez L."/>
            <person name="Alfaro M."/>
            <person name="Sun H."/>
            <person name="Tritt A."/>
            <person name="Yoshinaga Y."/>
            <person name="Zwiers L.-H."/>
            <person name="Turgeon B."/>
            <person name="Goodwin S."/>
            <person name="Spatafora J."/>
            <person name="Crous P."/>
            <person name="Grigoriev I."/>
        </authorList>
    </citation>
    <scope>NUCLEOTIDE SEQUENCE</scope>
    <source>
        <strain evidence="4">CBS 121167</strain>
    </source>
</reference>
<dbReference type="EMBL" id="ML995507">
    <property type="protein sequence ID" value="KAF2137073.1"/>
    <property type="molecule type" value="Genomic_DNA"/>
</dbReference>
<dbReference type="InterPro" id="IPR036770">
    <property type="entry name" value="Ankyrin_rpt-contain_sf"/>
</dbReference>
<keyword evidence="2 3" id="KW-0040">ANK repeat</keyword>
<dbReference type="Pfam" id="PF12796">
    <property type="entry name" value="Ank_2"/>
    <property type="match status" value="2"/>
</dbReference>
<feature type="repeat" description="ANK" evidence="3">
    <location>
        <begin position="372"/>
        <end position="404"/>
    </location>
</feature>
<evidence type="ECO:0000313" key="4">
    <source>
        <dbReference type="EMBL" id="KAF2137073.1"/>
    </source>
</evidence>
<dbReference type="PANTHER" id="PTHR24198">
    <property type="entry name" value="ANKYRIN REPEAT AND PROTEIN KINASE DOMAIN-CONTAINING PROTEIN"/>
    <property type="match status" value="1"/>
</dbReference>
<dbReference type="GeneID" id="54302886"/>
<evidence type="ECO:0000256" key="3">
    <source>
        <dbReference type="PROSITE-ProRule" id="PRU00023"/>
    </source>
</evidence>
<dbReference type="PROSITE" id="PS50297">
    <property type="entry name" value="ANK_REP_REGION"/>
    <property type="match status" value="2"/>
</dbReference>
<dbReference type="Proteomes" id="UP000799438">
    <property type="component" value="Unassembled WGS sequence"/>
</dbReference>
<dbReference type="RefSeq" id="XP_033392791.1">
    <property type="nucleotide sequence ID" value="XM_033545380.1"/>
</dbReference>
<evidence type="ECO:0000313" key="5">
    <source>
        <dbReference type="Proteomes" id="UP000799438"/>
    </source>
</evidence>
<protein>
    <submittedName>
        <fullName evidence="4">Uncharacterized protein</fullName>
    </submittedName>
</protein>
<dbReference type="AlphaFoldDB" id="A0A6A6B0X2"/>
<proteinExistence type="predicted"/>
<dbReference type="PANTHER" id="PTHR24198:SF165">
    <property type="entry name" value="ANKYRIN REPEAT-CONTAINING PROTEIN-RELATED"/>
    <property type="match status" value="1"/>
</dbReference>
<dbReference type="SMART" id="SM00248">
    <property type="entry name" value="ANK"/>
    <property type="match status" value="5"/>
</dbReference>
<dbReference type="SUPFAM" id="SSF48403">
    <property type="entry name" value="Ankyrin repeat"/>
    <property type="match status" value="1"/>
</dbReference>
<dbReference type="PROSITE" id="PS50088">
    <property type="entry name" value="ANK_REPEAT"/>
    <property type="match status" value="2"/>
</dbReference>
<organism evidence="4 5">
    <name type="scientific">Aplosporella prunicola CBS 121167</name>
    <dbReference type="NCBI Taxonomy" id="1176127"/>
    <lineage>
        <taxon>Eukaryota</taxon>
        <taxon>Fungi</taxon>
        <taxon>Dikarya</taxon>
        <taxon>Ascomycota</taxon>
        <taxon>Pezizomycotina</taxon>
        <taxon>Dothideomycetes</taxon>
        <taxon>Dothideomycetes incertae sedis</taxon>
        <taxon>Botryosphaeriales</taxon>
        <taxon>Aplosporellaceae</taxon>
        <taxon>Aplosporella</taxon>
    </lineage>
</organism>
<dbReference type="InterPro" id="IPR002110">
    <property type="entry name" value="Ankyrin_rpt"/>
</dbReference>
<dbReference type="OrthoDB" id="366390at2759"/>
<accession>A0A6A6B0X2</accession>
<sequence>MSLLNLPLEVFENVMEQMTDVLPMKEALRARLVCSIFDRELNKVICKKAANDWANGYDSDSYPQWEPTDYMRPVNRQWMEMMLWRAVRSKTQHQKHILDTVQKVIERLVEQSGVKDNDSRCRYLAAACSCFVAWGCRDIHDWNTRRGPYHCSNYVFNPHHTDAYTMTFKPDDLRYGGGKEIDHGCLAVAAWMGDLPLVEAFWARADMQPKYLAEEGDFFCSPLWVAAHQGHMEVFRFFVSKHRNVEGWIMPSDLPHRLTWEWSYTPACLQGHEELVRHIVTLGTWDKKLKQMSLPCITGVTRNNQVSVLDFFLEEVGFLEPWLKAIQHRVNEPDRFVDKHEQTALEVLLNTACYHGAEATALLIFGKSSILRPTTPIFYAIEAGQASMVQLLLSRGVNLNIASFQGMTQLTYAAMRGRARIMKILLAAGADVQGGSSTDDKTAPSPLSLEAVTILLEQGFNITESTECDDASGAKGREAVRDACRCGHAEVVHVLAGHGCDIHRAYGYQRDGYQHKTPMYWAHRNGHQSVVDTLVELGVQDLPDQSSQDSDEGCEYDVGSTLYNLADVSIG</sequence>
<gene>
    <name evidence="4" type="ORF">K452DRAFT_341639</name>
</gene>
<dbReference type="Gene3D" id="1.25.40.20">
    <property type="entry name" value="Ankyrin repeat-containing domain"/>
    <property type="match status" value="1"/>
</dbReference>
<name>A0A6A6B0X2_9PEZI</name>
<keyword evidence="1" id="KW-0677">Repeat</keyword>